<evidence type="ECO:0000313" key="2">
    <source>
        <dbReference type="EMBL" id="CAG8616553.1"/>
    </source>
</evidence>
<name>A0ABN7UKH4_GIGMA</name>
<reference evidence="2 3" key="1">
    <citation type="submission" date="2021-06" db="EMBL/GenBank/DDBJ databases">
        <authorList>
            <person name="Kallberg Y."/>
            <person name="Tangrot J."/>
            <person name="Rosling A."/>
        </authorList>
    </citation>
    <scope>NUCLEOTIDE SEQUENCE [LARGE SCALE GENOMIC DNA]</scope>
    <source>
        <strain evidence="2 3">120-4 pot B 10/14</strain>
    </source>
</reference>
<protein>
    <submittedName>
        <fullName evidence="2">26068_t:CDS:1</fullName>
    </submittedName>
</protein>
<dbReference type="Proteomes" id="UP000789901">
    <property type="component" value="Unassembled WGS sequence"/>
</dbReference>
<keyword evidence="3" id="KW-1185">Reference proteome</keyword>
<gene>
    <name evidence="2" type="ORF">GMARGA_LOCUS7621</name>
</gene>
<sequence length="131" mass="15112">IDQQKQQNRHNQENNEIGGKNLDNNQIIPRNLTTAPFATSYSSDPSIYLFYDKCTFTLDKSIQLYPEATNWTADKYLYSWKWWARKFDSETSTTYLYKVSSNSLVVATSDIYADSIMLIGTQVPDGQMKKS</sequence>
<accession>A0ABN7UKH4</accession>
<feature type="region of interest" description="Disordered" evidence="1">
    <location>
        <begin position="1"/>
        <end position="25"/>
    </location>
</feature>
<organism evidence="2 3">
    <name type="scientific">Gigaspora margarita</name>
    <dbReference type="NCBI Taxonomy" id="4874"/>
    <lineage>
        <taxon>Eukaryota</taxon>
        <taxon>Fungi</taxon>
        <taxon>Fungi incertae sedis</taxon>
        <taxon>Mucoromycota</taxon>
        <taxon>Glomeromycotina</taxon>
        <taxon>Glomeromycetes</taxon>
        <taxon>Diversisporales</taxon>
        <taxon>Gigasporaceae</taxon>
        <taxon>Gigaspora</taxon>
    </lineage>
</organism>
<dbReference type="EMBL" id="CAJVQB010003741">
    <property type="protein sequence ID" value="CAG8616553.1"/>
    <property type="molecule type" value="Genomic_DNA"/>
</dbReference>
<evidence type="ECO:0000313" key="3">
    <source>
        <dbReference type="Proteomes" id="UP000789901"/>
    </source>
</evidence>
<comment type="caution">
    <text evidence="2">The sequence shown here is derived from an EMBL/GenBank/DDBJ whole genome shotgun (WGS) entry which is preliminary data.</text>
</comment>
<feature type="non-terminal residue" evidence="2">
    <location>
        <position position="1"/>
    </location>
</feature>
<proteinExistence type="predicted"/>
<evidence type="ECO:0000256" key="1">
    <source>
        <dbReference type="SAM" id="MobiDB-lite"/>
    </source>
</evidence>